<dbReference type="AlphaFoldDB" id="A0A7K1FV71"/>
<accession>A0A7K1FV71</accession>
<gene>
    <name evidence="2" type="ORF">GIS00_25335</name>
</gene>
<proteinExistence type="predicted"/>
<sequence>MAVPEYMAHLDAGRFEEALALMAPDVTFLLALPGRQVTGSSREDYRDYVSSRSAPADRVHRILRHLHEGDTEVVYGVVEEGGHRATGAFMSIGRLTADGTIAGYQSYFDPSFSLFDAAEPALPGGSV</sequence>
<dbReference type="RefSeq" id="WP_154771258.1">
    <property type="nucleotide sequence ID" value="NZ_WLYK01000017.1"/>
</dbReference>
<evidence type="ECO:0000313" key="3">
    <source>
        <dbReference type="Proteomes" id="UP000460221"/>
    </source>
</evidence>
<comment type="caution">
    <text evidence="2">The sequence shown here is derived from an EMBL/GenBank/DDBJ whole genome shotgun (WGS) entry which is preliminary data.</text>
</comment>
<dbReference type="Pfam" id="PF12680">
    <property type="entry name" value="SnoaL_2"/>
    <property type="match status" value="1"/>
</dbReference>
<organism evidence="2 3">
    <name type="scientific">Nakamurella alba</name>
    <dbReference type="NCBI Taxonomy" id="2665158"/>
    <lineage>
        <taxon>Bacteria</taxon>
        <taxon>Bacillati</taxon>
        <taxon>Actinomycetota</taxon>
        <taxon>Actinomycetes</taxon>
        <taxon>Nakamurellales</taxon>
        <taxon>Nakamurellaceae</taxon>
        <taxon>Nakamurella</taxon>
    </lineage>
</organism>
<dbReference type="Gene3D" id="3.10.450.50">
    <property type="match status" value="1"/>
</dbReference>
<dbReference type="EMBL" id="WLYK01000017">
    <property type="protein sequence ID" value="MTD17259.1"/>
    <property type="molecule type" value="Genomic_DNA"/>
</dbReference>
<dbReference type="Proteomes" id="UP000460221">
    <property type="component" value="Unassembled WGS sequence"/>
</dbReference>
<dbReference type="InterPro" id="IPR037401">
    <property type="entry name" value="SnoaL-like"/>
</dbReference>
<name>A0A7K1FV71_9ACTN</name>
<dbReference type="SUPFAM" id="SSF54427">
    <property type="entry name" value="NTF2-like"/>
    <property type="match status" value="1"/>
</dbReference>
<evidence type="ECO:0000313" key="2">
    <source>
        <dbReference type="EMBL" id="MTD17259.1"/>
    </source>
</evidence>
<keyword evidence="3" id="KW-1185">Reference proteome</keyword>
<evidence type="ECO:0000259" key="1">
    <source>
        <dbReference type="Pfam" id="PF12680"/>
    </source>
</evidence>
<feature type="domain" description="SnoaL-like" evidence="1">
    <location>
        <begin position="5"/>
        <end position="102"/>
    </location>
</feature>
<reference evidence="2 3" key="1">
    <citation type="submission" date="2019-11" db="EMBL/GenBank/DDBJ databases">
        <authorList>
            <person name="Jiang L.-Q."/>
        </authorList>
    </citation>
    <scope>NUCLEOTIDE SEQUENCE [LARGE SCALE GENOMIC DNA]</scope>
    <source>
        <strain evidence="2 3">YIM 132087</strain>
    </source>
</reference>
<dbReference type="InterPro" id="IPR032710">
    <property type="entry name" value="NTF2-like_dom_sf"/>
</dbReference>
<protein>
    <submittedName>
        <fullName evidence="2">Nuclear transport factor 2 family protein</fullName>
    </submittedName>
</protein>